<evidence type="ECO:0000313" key="6">
    <source>
        <dbReference type="EMBL" id="GFR93871.1"/>
    </source>
</evidence>
<dbReference type="AlphaFoldDB" id="A0AAV4H9W9"/>
<dbReference type="InterPro" id="IPR036055">
    <property type="entry name" value="LDL_receptor-like_sf"/>
</dbReference>
<protein>
    <submittedName>
        <fullName evidence="6">Neuropilin and tolloid-like protein 1</fullName>
    </submittedName>
</protein>
<feature type="compositionally biased region" description="Basic residues" evidence="3">
    <location>
        <begin position="739"/>
        <end position="755"/>
    </location>
</feature>
<feature type="compositionally biased region" description="Basic residues" evidence="3">
    <location>
        <begin position="413"/>
        <end position="435"/>
    </location>
</feature>
<keyword evidence="7" id="KW-1185">Reference proteome</keyword>
<accession>A0AAV4H9W9</accession>
<feature type="domain" description="CUB" evidence="5">
    <location>
        <begin position="1"/>
        <end position="116"/>
    </location>
</feature>
<reference evidence="6 7" key="1">
    <citation type="journal article" date="2021" name="Elife">
        <title>Chloroplast acquisition without the gene transfer in kleptoplastic sea slugs, Plakobranchus ocellatus.</title>
        <authorList>
            <person name="Maeda T."/>
            <person name="Takahashi S."/>
            <person name="Yoshida T."/>
            <person name="Shimamura S."/>
            <person name="Takaki Y."/>
            <person name="Nagai Y."/>
            <person name="Toyoda A."/>
            <person name="Suzuki Y."/>
            <person name="Arimoto A."/>
            <person name="Ishii H."/>
            <person name="Satoh N."/>
            <person name="Nishiyama T."/>
            <person name="Hasebe M."/>
            <person name="Maruyama T."/>
            <person name="Minagawa J."/>
            <person name="Obokata J."/>
            <person name="Shigenobu S."/>
        </authorList>
    </citation>
    <scope>NUCLEOTIDE SEQUENCE [LARGE SCALE GENOMIC DNA]</scope>
</reference>
<evidence type="ECO:0000256" key="3">
    <source>
        <dbReference type="SAM" id="MobiDB-lite"/>
    </source>
</evidence>
<feature type="compositionally biased region" description="Basic and acidic residues" evidence="3">
    <location>
        <begin position="326"/>
        <end position="336"/>
    </location>
</feature>
<evidence type="ECO:0000256" key="1">
    <source>
        <dbReference type="ARBA" id="ARBA00023157"/>
    </source>
</evidence>
<keyword evidence="1 2" id="KW-1015">Disulfide bond</keyword>
<evidence type="ECO:0000256" key="2">
    <source>
        <dbReference type="PROSITE-ProRule" id="PRU00124"/>
    </source>
</evidence>
<keyword evidence="4" id="KW-0812">Transmembrane</keyword>
<dbReference type="InterPro" id="IPR002172">
    <property type="entry name" value="LDrepeatLR_classA_rpt"/>
</dbReference>
<dbReference type="PANTHER" id="PTHR24652:SF69">
    <property type="entry name" value="CUB DOMAIN-CONTAINING PROTEIN"/>
    <property type="match status" value="1"/>
</dbReference>
<keyword evidence="4" id="KW-0472">Membrane</keyword>
<feature type="compositionally biased region" description="Polar residues" evidence="3">
    <location>
        <begin position="561"/>
        <end position="573"/>
    </location>
</feature>
<comment type="caution">
    <text evidence="2">Lacks conserved residue(s) required for the propagation of feature annotation.</text>
</comment>
<dbReference type="SMART" id="SM00192">
    <property type="entry name" value="LDLa"/>
    <property type="match status" value="1"/>
</dbReference>
<feature type="transmembrane region" description="Helical" evidence="4">
    <location>
        <begin position="156"/>
        <end position="179"/>
    </location>
</feature>
<dbReference type="InterPro" id="IPR042333">
    <property type="entry name" value="LRAD2/Mig-13-like"/>
</dbReference>
<dbReference type="SUPFAM" id="SSF49854">
    <property type="entry name" value="Spermadhesin, CUB domain"/>
    <property type="match status" value="1"/>
</dbReference>
<feature type="region of interest" description="Disordered" evidence="3">
    <location>
        <begin position="378"/>
        <end position="478"/>
    </location>
</feature>
<feature type="region of interest" description="Disordered" evidence="3">
    <location>
        <begin position="554"/>
        <end position="573"/>
    </location>
</feature>
<proteinExistence type="predicted"/>
<dbReference type="EMBL" id="BMAT01001854">
    <property type="protein sequence ID" value="GFR93871.1"/>
    <property type="molecule type" value="Genomic_DNA"/>
</dbReference>
<keyword evidence="4" id="KW-1133">Transmembrane helix</keyword>
<evidence type="ECO:0000313" key="7">
    <source>
        <dbReference type="Proteomes" id="UP000762676"/>
    </source>
</evidence>
<feature type="region of interest" description="Disordered" evidence="3">
    <location>
        <begin position="313"/>
        <end position="349"/>
    </location>
</feature>
<feature type="compositionally biased region" description="Basic residues" evidence="3">
    <location>
        <begin position="237"/>
        <end position="249"/>
    </location>
</feature>
<gene>
    <name evidence="6" type="ORF">ElyMa_000904300</name>
</gene>
<organism evidence="6 7">
    <name type="scientific">Elysia marginata</name>
    <dbReference type="NCBI Taxonomy" id="1093978"/>
    <lineage>
        <taxon>Eukaryota</taxon>
        <taxon>Metazoa</taxon>
        <taxon>Spiralia</taxon>
        <taxon>Lophotrochozoa</taxon>
        <taxon>Mollusca</taxon>
        <taxon>Gastropoda</taxon>
        <taxon>Heterobranchia</taxon>
        <taxon>Euthyneura</taxon>
        <taxon>Panpulmonata</taxon>
        <taxon>Sacoglossa</taxon>
        <taxon>Placobranchoidea</taxon>
        <taxon>Plakobranchidae</taxon>
        <taxon>Elysia</taxon>
    </lineage>
</organism>
<dbReference type="CDD" id="cd00112">
    <property type="entry name" value="LDLa"/>
    <property type="match status" value="1"/>
</dbReference>
<feature type="compositionally biased region" description="Polar residues" evidence="3">
    <location>
        <begin position="599"/>
        <end position="611"/>
    </location>
</feature>
<evidence type="ECO:0000256" key="4">
    <source>
        <dbReference type="SAM" id="Phobius"/>
    </source>
</evidence>
<dbReference type="PROSITE" id="PS01180">
    <property type="entry name" value="CUB"/>
    <property type="match status" value="1"/>
</dbReference>
<comment type="caution">
    <text evidence="6">The sequence shown here is derived from an EMBL/GenBank/DDBJ whole genome shotgun (WGS) entry which is preliminary data.</text>
</comment>
<feature type="region of interest" description="Disordered" evidence="3">
    <location>
        <begin position="727"/>
        <end position="755"/>
    </location>
</feature>
<feature type="disulfide bond" evidence="2">
    <location>
        <begin position="124"/>
        <end position="142"/>
    </location>
</feature>
<feature type="region of interest" description="Disordered" evidence="3">
    <location>
        <begin position="224"/>
        <end position="256"/>
    </location>
</feature>
<dbReference type="SUPFAM" id="SSF57424">
    <property type="entry name" value="LDL receptor-like module"/>
    <property type="match status" value="1"/>
</dbReference>
<name>A0AAV4H9W9_9GAST</name>
<feature type="compositionally biased region" description="Polar residues" evidence="3">
    <location>
        <begin position="315"/>
        <end position="325"/>
    </location>
</feature>
<dbReference type="Gene3D" id="4.10.400.10">
    <property type="entry name" value="Low-density Lipoprotein Receptor"/>
    <property type="match status" value="1"/>
</dbReference>
<sequence length="755" mass="83425">MGRARVTAGRLLLRQPGGNIRFEKCYMFIKAPANRRLILKFHEFNVPAPYGCDKDNLQLFDDVAFQRPLTERLCNTGKLPNRAYVTSAEDAAVRLTKERYLEDQAEIVFTAFHYAPCIGNEFECKNGHCIDGDLYCNGSDNCGDESDYCFLRPGTMIGIIIAVVIVIVIVAIVVGLLLYNRQRKIRREREKQILSDLALEVSHTNKSYLGDWDHSGARTLSDLSSIESRSSAGGANHHNHHHHHSHLHHSNSQTQLHKVHLDNGEHHHHHNLLGKRDDQLRHGAGAAGEKAGIEGRGHPYDAEMASKVTYIVQGDTGSSPTSRISTIDRDRSHGVDPYHSPKSPVRRSKSLNSRTPFYFEKDDYYSDGSSTWHAVDDSGLDSKTHHGGKKHQRRSTKKPVSRSGSSALYANGHVKRRKDKPKAKSKKGKKLKKKSSFGEEDRSDDGYESPPIDYNDFAPMGAGTMDRRAGTNGNSVPLHVSTSYHPSSPTIYLTPPGEAATAFPHMPQKAANTDNMSPSTTVTRNGKILVSNVVPIGPPLGLKPDDPDILYAKPQKKRASDNSASVTGGDTVVIETSPSEATGLAARRDSSPLLLHSVQPRQTVQQSQNRVDTPGPRGHTQTGDNEHYVNARHARESGDENFANTTAENTVIATSPLDNSKILELNRGSPTRRSALQARHPDGSPFLLHTADSKQVQKQLKEHPEDGADVLDHVISFRCYDSPVPREEMQLFQSGTNRRSGRSRKSGRSRASMKS</sequence>
<dbReference type="Pfam" id="PF00057">
    <property type="entry name" value="Ldl_recept_a"/>
    <property type="match status" value="1"/>
</dbReference>
<dbReference type="InterPro" id="IPR035914">
    <property type="entry name" value="Sperma_CUB_dom_sf"/>
</dbReference>
<evidence type="ECO:0000259" key="5">
    <source>
        <dbReference type="PROSITE" id="PS01180"/>
    </source>
</evidence>
<dbReference type="PANTHER" id="PTHR24652">
    <property type="entry name" value="LOW-DENSITY LIPOPROTEIN RECEPTOR CLASS A DOMAIN-CONTAINING PROTEIN 2"/>
    <property type="match status" value="1"/>
</dbReference>
<feature type="region of interest" description="Disordered" evidence="3">
    <location>
        <begin position="598"/>
        <end position="626"/>
    </location>
</feature>
<dbReference type="InterPro" id="IPR000859">
    <property type="entry name" value="CUB_dom"/>
</dbReference>
<dbReference type="Proteomes" id="UP000762676">
    <property type="component" value="Unassembled WGS sequence"/>
</dbReference>
<feature type="disulfide bond" evidence="2">
    <location>
        <begin position="117"/>
        <end position="129"/>
    </location>
</feature>
<dbReference type="PROSITE" id="PS50068">
    <property type="entry name" value="LDLRA_2"/>
    <property type="match status" value="1"/>
</dbReference>
<dbReference type="Gene3D" id="2.60.120.290">
    <property type="entry name" value="Spermadhesin, CUB domain"/>
    <property type="match status" value="1"/>
</dbReference>
<feature type="compositionally biased region" description="Basic residues" evidence="3">
    <location>
        <begin position="385"/>
        <end position="400"/>
    </location>
</feature>